<keyword evidence="2" id="KW-1185">Reference proteome</keyword>
<reference evidence="1 2" key="1">
    <citation type="journal article" date="2016" name="Nat. Commun.">
        <title>Ectomycorrhizal ecology is imprinted in the genome of the dominant symbiotic fungus Cenococcum geophilum.</title>
        <authorList>
            <consortium name="DOE Joint Genome Institute"/>
            <person name="Peter M."/>
            <person name="Kohler A."/>
            <person name="Ohm R.A."/>
            <person name="Kuo A."/>
            <person name="Krutzmann J."/>
            <person name="Morin E."/>
            <person name="Arend M."/>
            <person name="Barry K.W."/>
            <person name="Binder M."/>
            <person name="Choi C."/>
            <person name="Clum A."/>
            <person name="Copeland A."/>
            <person name="Grisel N."/>
            <person name="Haridas S."/>
            <person name="Kipfer T."/>
            <person name="LaButti K."/>
            <person name="Lindquist E."/>
            <person name="Lipzen A."/>
            <person name="Maire R."/>
            <person name="Meier B."/>
            <person name="Mihaltcheva S."/>
            <person name="Molinier V."/>
            <person name="Murat C."/>
            <person name="Poggeler S."/>
            <person name="Quandt C.A."/>
            <person name="Sperisen C."/>
            <person name="Tritt A."/>
            <person name="Tisserant E."/>
            <person name="Crous P.W."/>
            <person name="Henrissat B."/>
            <person name="Nehls U."/>
            <person name="Egli S."/>
            <person name="Spatafora J.W."/>
            <person name="Grigoriev I.V."/>
            <person name="Martin F.M."/>
        </authorList>
    </citation>
    <scope>NUCLEOTIDE SEQUENCE [LARGE SCALE GENOMIC DNA]</scope>
    <source>
        <strain evidence="1 2">CBS 207.34</strain>
    </source>
</reference>
<name>A0A8E2F1L4_9PEZI</name>
<dbReference type="Proteomes" id="UP000250140">
    <property type="component" value="Unassembled WGS sequence"/>
</dbReference>
<proteinExistence type="predicted"/>
<accession>A0A8E2F1L4</accession>
<dbReference type="OrthoDB" id="8300194at2759"/>
<evidence type="ECO:0000313" key="2">
    <source>
        <dbReference type="Proteomes" id="UP000250140"/>
    </source>
</evidence>
<protein>
    <submittedName>
        <fullName evidence="1">Uncharacterized protein</fullName>
    </submittedName>
</protein>
<gene>
    <name evidence="1" type="ORF">AOQ84DRAFT_397660</name>
</gene>
<dbReference type="EMBL" id="KV749559">
    <property type="protein sequence ID" value="OCL08907.1"/>
    <property type="molecule type" value="Genomic_DNA"/>
</dbReference>
<dbReference type="AlphaFoldDB" id="A0A8E2F1L4"/>
<organism evidence="1 2">
    <name type="scientific">Glonium stellatum</name>
    <dbReference type="NCBI Taxonomy" id="574774"/>
    <lineage>
        <taxon>Eukaryota</taxon>
        <taxon>Fungi</taxon>
        <taxon>Dikarya</taxon>
        <taxon>Ascomycota</taxon>
        <taxon>Pezizomycotina</taxon>
        <taxon>Dothideomycetes</taxon>
        <taxon>Pleosporomycetidae</taxon>
        <taxon>Gloniales</taxon>
        <taxon>Gloniaceae</taxon>
        <taxon>Glonium</taxon>
    </lineage>
</organism>
<sequence length="187" mass="21034">MNTPHDFRVDFQHVNSPSADSLQYWESVVDLCDESVRTYPANESGRDVFALESVIVKSSRPHKIKDGQHTEIDYLHANANEVQAIAIVTSVLTDVRLNDHQVLVQETLKHSNMLTNGRIHALEGNILVSDTSIGPHMSLMHSDSIKFNCIVESDKIVGLKTTGEIHRRIRTPQREHFANANLSEETL</sequence>
<evidence type="ECO:0000313" key="1">
    <source>
        <dbReference type="EMBL" id="OCL08907.1"/>
    </source>
</evidence>